<dbReference type="FunFam" id="2.60.120.200:FF:000114">
    <property type="entry name" value="Probable endo-1,3(4)-beta-glucanase NFIA_089530"/>
    <property type="match status" value="1"/>
</dbReference>
<dbReference type="EMBL" id="VIGI01000002">
    <property type="protein sequence ID" value="KAB8303180.1"/>
    <property type="molecule type" value="Genomic_DNA"/>
</dbReference>
<reference evidence="8 9" key="1">
    <citation type="submission" date="2019-06" db="EMBL/GenBank/DDBJ databases">
        <title>Genome Sequence of the Brown Rot Fungal Pathogen Monilinia laxa.</title>
        <authorList>
            <person name="De Miccolis Angelini R.M."/>
            <person name="Landi L."/>
            <person name="Abate D."/>
            <person name="Pollastro S."/>
            <person name="Romanazzi G."/>
            <person name="Faretra F."/>
        </authorList>
    </citation>
    <scope>NUCLEOTIDE SEQUENCE [LARGE SCALE GENOMIC DNA]</scope>
    <source>
        <strain evidence="8 9">Mlax316</strain>
    </source>
</reference>
<dbReference type="Pfam" id="PF26113">
    <property type="entry name" value="GH16_XgeA"/>
    <property type="match status" value="1"/>
</dbReference>
<comment type="similarity">
    <text evidence="2">Belongs to the glycosyl hydrolase 16 family.</text>
</comment>
<dbReference type="EC" id="3.2.1.6" evidence="3"/>
<dbReference type="PANTHER" id="PTHR10963:SF42">
    <property type="entry name" value="PUTATIVE (AFU_ORTHOLOGUE AFUA_5G02280)-RELATED"/>
    <property type="match status" value="1"/>
</dbReference>
<dbReference type="OrthoDB" id="192832at2759"/>
<evidence type="ECO:0000256" key="1">
    <source>
        <dbReference type="ARBA" id="ARBA00000124"/>
    </source>
</evidence>
<dbReference type="Gene3D" id="2.60.120.200">
    <property type="match status" value="1"/>
</dbReference>
<evidence type="ECO:0000259" key="7">
    <source>
        <dbReference type="PROSITE" id="PS51762"/>
    </source>
</evidence>
<sequence length="365" mass="39852">MPSDSPPKYEVDDPTSLAPRWWDVRAWSKKRLAIVGAGLIVLIIVVVVVPVEVSKNNAYPNYSPLNYSLKDTYSGTDFFDNFDYFNTFDPTNGFVHYVDSEVAAQYNLTYASSSRSVVRVDTSVTADSHPNASTGRFSVRISSKKQYADGLFIFDVVHTPIGCGTWPALWLTDADNWPKNGEIDVMEAVNVVSSTKNQMTLHTSSGCSMDVKRKETGRAIQSSCVNSTNANAGCGVHGHSDSYGAGFNSAGGGVMAMELRTAGIRIWQFGRDAIPSDISSGSPDPSTWSEATADFPNTDCDIDSHFKNQSIVVNIDLCGDWAGDQKLYDIDCPGTCTDFVANNATAFKDAYWEFNHFTVYQASST</sequence>
<evidence type="ECO:0000313" key="8">
    <source>
        <dbReference type="EMBL" id="KAB8303180.1"/>
    </source>
</evidence>
<evidence type="ECO:0000256" key="6">
    <source>
        <dbReference type="SAM" id="Phobius"/>
    </source>
</evidence>
<gene>
    <name evidence="8" type="ORF">EYC80_004627</name>
</gene>
<feature type="domain" description="GH16" evidence="7">
    <location>
        <begin position="52"/>
        <end position="330"/>
    </location>
</feature>
<evidence type="ECO:0000256" key="2">
    <source>
        <dbReference type="ARBA" id="ARBA00006865"/>
    </source>
</evidence>
<feature type="transmembrane region" description="Helical" evidence="6">
    <location>
        <begin position="32"/>
        <end position="51"/>
    </location>
</feature>
<dbReference type="GO" id="GO:0009251">
    <property type="term" value="P:glucan catabolic process"/>
    <property type="evidence" value="ECO:0007669"/>
    <property type="project" value="TreeGrafter"/>
</dbReference>
<keyword evidence="9" id="KW-1185">Reference proteome</keyword>
<keyword evidence="6" id="KW-1133">Transmembrane helix</keyword>
<organism evidence="8 9">
    <name type="scientific">Monilinia laxa</name>
    <name type="common">Brown rot fungus</name>
    <name type="synonym">Sclerotinia laxa</name>
    <dbReference type="NCBI Taxonomy" id="61186"/>
    <lineage>
        <taxon>Eukaryota</taxon>
        <taxon>Fungi</taxon>
        <taxon>Dikarya</taxon>
        <taxon>Ascomycota</taxon>
        <taxon>Pezizomycotina</taxon>
        <taxon>Leotiomycetes</taxon>
        <taxon>Helotiales</taxon>
        <taxon>Sclerotiniaceae</taxon>
        <taxon>Monilinia</taxon>
    </lineage>
</organism>
<evidence type="ECO:0000256" key="5">
    <source>
        <dbReference type="ARBA" id="ARBA00023295"/>
    </source>
</evidence>
<comment type="catalytic activity">
    <reaction evidence="1">
        <text>Endohydrolysis of (1-&gt;3)- or (1-&gt;4)-linkages in beta-D-glucans when the glucose residue whose reducing group is involved in the linkage to be hydrolyzed is itself substituted at C-3.</text>
        <dbReference type="EC" id="3.2.1.6"/>
    </reaction>
</comment>
<dbReference type="SUPFAM" id="SSF49899">
    <property type="entry name" value="Concanavalin A-like lectins/glucanases"/>
    <property type="match status" value="1"/>
</dbReference>
<keyword evidence="6" id="KW-0812">Transmembrane</keyword>
<evidence type="ECO:0000256" key="4">
    <source>
        <dbReference type="ARBA" id="ARBA00022801"/>
    </source>
</evidence>
<comment type="caution">
    <text evidence="8">The sequence shown here is derived from an EMBL/GenBank/DDBJ whole genome shotgun (WGS) entry which is preliminary data.</text>
</comment>
<accession>A0A5N6KHC1</accession>
<dbReference type="InterPro" id="IPR050546">
    <property type="entry name" value="Glycosyl_Hydrlase_16"/>
</dbReference>
<dbReference type="InterPro" id="IPR000757">
    <property type="entry name" value="Beta-glucanase-like"/>
</dbReference>
<dbReference type="PROSITE" id="PS51762">
    <property type="entry name" value="GH16_2"/>
    <property type="match status" value="1"/>
</dbReference>
<evidence type="ECO:0000256" key="3">
    <source>
        <dbReference type="ARBA" id="ARBA00012599"/>
    </source>
</evidence>
<protein>
    <recommendedName>
        <fullName evidence="3">endo-1,3(4)-beta-glucanase</fullName>
        <ecNumber evidence="3">3.2.1.6</ecNumber>
    </recommendedName>
</protein>
<dbReference type="PANTHER" id="PTHR10963">
    <property type="entry name" value="GLYCOSYL HYDROLASE-RELATED"/>
    <property type="match status" value="1"/>
</dbReference>
<keyword evidence="5" id="KW-0326">Glycosidase</keyword>
<dbReference type="AlphaFoldDB" id="A0A5N6KHC1"/>
<dbReference type="Proteomes" id="UP000326757">
    <property type="component" value="Unassembled WGS sequence"/>
</dbReference>
<name>A0A5N6KHC1_MONLA</name>
<dbReference type="InterPro" id="IPR013320">
    <property type="entry name" value="ConA-like_dom_sf"/>
</dbReference>
<dbReference type="CDD" id="cd02181">
    <property type="entry name" value="GH16_fungal_Lam16A_glucanase"/>
    <property type="match status" value="1"/>
</dbReference>
<proteinExistence type="inferred from homology"/>
<evidence type="ECO:0000313" key="9">
    <source>
        <dbReference type="Proteomes" id="UP000326757"/>
    </source>
</evidence>
<keyword evidence="4" id="KW-0378">Hydrolase</keyword>
<dbReference type="GO" id="GO:0052861">
    <property type="term" value="F:endo-1,3(4)-beta-glucanase activity"/>
    <property type="evidence" value="ECO:0007669"/>
    <property type="project" value="UniProtKB-EC"/>
</dbReference>
<keyword evidence="6" id="KW-0472">Membrane</keyword>